<gene>
    <name evidence="5" type="ORF">C8D82_14019</name>
</gene>
<dbReference type="PANTHER" id="PTHR36447">
    <property type="entry name" value="BETA-GALACTOSIDASE GANA"/>
    <property type="match status" value="1"/>
</dbReference>
<keyword evidence="2" id="KW-0326">Glycosidase</keyword>
<keyword evidence="6" id="KW-1185">Reference proteome</keyword>
<evidence type="ECO:0000256" key="2">
    <source>
        <dbReference type="ARBA" id="ARBA00023295"/>
    </source>
</evidence>
<name>A0A2U1AGS9_9BACT</name>
<evidence type="ECO:0000313" key="6">
    <source>
        <dbReference type="Proteomes" id="UP000245959"/>
    </source>
</evidence>
<comment type="caution">
    <text evidence="5">The sequence shown here is derived from an EMBL/GenBank/DDBJ whole genome shotgun (WGS) entry which is preliminary data.</text>
</comment>
<dbReference type="InterPro" id="IPR003476">
    <property type="entry name" value="Glyco_hydro_42"/>
</dbReference>
<dbReference type="Proteomes" id="UP000245959">
    <property type="component" value="Unassembled WGS sequence"/>
</dbReference>
<dbReference type="InterPro" id="IPR013529">
    <property type="entry name" value="Glyco_hydro_42_N"/>
</dbReference>
<dbReference type="InterPro" id="IPR029062">
    <property type="entry name" value="Class_I_gatase-like"/>
</dbReference>
<evidence type="ECO:0000313" key="5">
    <source>
        <dbReference type="EMBL" id="PVY35612.1"/>
    </source>
</evidence>
<feature type="domain" description="Glycoside hydrolase family 42 N-terminal" evidence="4">
    <location>
        <begin position="161"/>
        <end position="257"/>
    </location>
</feature>
<feature type="chain" id="PRO_5015620504" evidence="3">
    <location>
        <begin position="22"/>
        <end position="849"/>
    </location>
</feature>
<dbReference type="InterPro" id="IPR017853">
    <property type="entry name" value="GH"/>
</dbReference>
<dbReference type="GO" id="GO:0004565">
    <property type="term" value="F:beta-galactosidase activity"/>
    <property type="evidence" value="ECO:0007669"/>
    <property type="project" value="InterPro"/>
</dbReference>
<dbReference type="Pfam" id="PF02449">
    <property type="entry name" value="Glyco_hydro_42"/>
    <property type="match status" value="1"/>
</dbReference>
<dbReference type="CDD" id="cd03143">
    <property type="entry name" value="A4_beta-galactosidase_middle_domain"/>
    <property type="match status" value="1"/>
</dbReference>
<keyword evidence="1" id="KW-0378">Hydrolase</keyword>
<evidence type="ECO:0000256" key="1">
    <source>
        <dbReference type="ARBA" id="ARBA00022801"/>
    </source>
</evidence>
<dbReference type="PANTHER" id="PTHR36447:SF1">
    <property type="entry name" value="BETA-GALACTOSIDASE GANA"/>
    <property type="match status" value="1"/>
</dbReference>
<proteinExistence type="predicted"/>
<dbReference type="GeneID" id="78296942"/>
<dbReference type="GO" id="GO:0005975">
    <property type="term" value="P:carbohydrate metabolic process"/>
    <property type="evidence" value="ECO:0007669"/>
    <property type="project" value="InterPro"/>
</dbReference>
<sequence>MNKLFKLSLGLALLAAIGAGAADDPLQKSNAYTLELDGEMQPGRNFFPLSILRNDEMDLLPRLGYTFTDGGGHQCLEFRTGKECTYHKKVSDRAPVFVSLWAAHTVAGSRWTRNYGTLKNSQGPDGKPHKMHNLNLHDPNTGKYILDCERFSVEKVLEVNGDRVFMWHLDNEWELPMDYSPEAKAGFVKYAKKLYNNDLDEFNRVWGSDYRRFEDFEAPVAEEASRRPGAWLDWRRFQEESYTDFMAARFKNVSEADKGRRRVVFKGTQCTLEMPAVYKLRLNNHEMLADKTREYSKGWYGIDMYGNTDRNCYEYNYFYNCILNPADPEDRRWNWGVFAAETNNHTGPDWQFAESFWRVLGNGVKGFDFFTLGKKGAKGDWATFGFTRASDGVRRGKLYYAARLGAMIHRTEQFWAQSRPYTQGAVAMLIPTRDVLLSEPAGASRWDYSQNNRLNVYTHLREAGYRVDVLPYNKLNDAYLKKYAALVLVGADHLTAAEAGAIERFVAAGGVLLADGQCGFFDDRHREIRSLEKLLGIRMGKVYKGIDVSPDDLWICDGKGNVLRCDGKITGSVTTAELLNADDVANSLKVPMLTRNRFGRGTAFWINTRLGCMRAEGPAHLVGDWLRELLGSAGVEPQAVTVPALPELRIEAPMVDDDGNTAVVFANTVREPLPGFTAKLRMPGDGYKAFYWADAEGTNFRVFDKVKQLKDDFYEFELPSLRTAGVLYAWKKPLPMLGLTVEAVGDAGHAPYDPWTLLVEKGSELTVTVRVADAPAGSKVCLRAFGDWTVTPAEQEVPAGKAVSDLTFRVRLPKESPLYLPEYPCPLLAELRNADGKRIGVCNAVVTVK</sequence>
<evidence type="ECO:0000256" key="3">
    <source>
        <dbReference type="SAM" id="SignalP"/>
    </source>
</evidence>
<protein>
    <submittedName>
        <fullName evidence="5">Beta-galactosidase-like protein</fullName>
    </submittedName>
</protein>
<feature type="signal peptide" evidence="3">
    <location>
        <begin position="1"/>
        <end position="21"/>
    </location>
</feature>
<keyword evidence="3" id="KW-0732">Signal</keyword>
<organism evidence="5 6">
    <name type="scientific">Victivallis vadensis</name>
    <dbReference type="NCBI Taxonomy" id="172901"/>
    <lineage>
        <taxon>Bacteria</taxon>
        <taxon>Pseudomonadati</taxon>
        <taxon>Lentisphaerota</taxon>
        <taxon>Lentisphaeria</taxon>
        <taxon>Victivallales</taxon>
        <taxon>Victivallaceae</taxon>
        <taxon>Victivallis</taxon>
    </lineage>
</organism>
<dbReference type="RefSeq" id="WP_165833178.1">
    <property type="nucleotide sequence ID" value="NZ_CABMMC010000023.1"/>
</dbReference>
<dbReference type="SUPFAM" id="SSF51445">
    <property type="entry name" value="(Trans)glycosidases"/>
    <property type="match status" value="1"/>
</dbReference>
<reference evidence="5 6" key="1">
    <citation type="submission" date="2018-04" db="EMBL/GenBank/DDBJ databases">
        <title>Genomic Encyclopedia of Type Strains, Phase IV (KMG-IV): sequencing the most valuable type-strain genomes for metagenomic binning, comparative biology and taxonomic classification.</title>
        <authorList>
            <person name="Goeker M."/>
        </authorList>
    </citation>
    <scope>NUCLEOTIDE SEQUENCE [LARGE SCALE GENOMIC DNA]</scope>
    <source>
        <strain evidence="5 6">DSM 14823</strain>
    </source>
</reference>
<dbReference type="EMBL" id="QEKH01000040">
    <property type="protein sequence ID" value="PVY35612.1"/>
    <property type="molecule type" value="Genomic_DNA"/>
</dbReference>
<dbReference type="Gene3D" id="3.20.20.80">
    <property type="entry name" value="Glycosidases"/>
    <property type="match status" value="1"/>
</dbReference>
<evidence type="ECO:0000259" key="4">
    <source>
        <dbReference type="Pfam" id="PF02449"/>
    </source>
</evidence>
<dbReference type="AlphaFoldDB" id="A0A2U1AGS9"/>
<dbReference type="GO" id="GO:0009341">
    <property type="term" value="C:beta-galactosidase complex"/>
    <property type="evidence" value="ECO:0007669"/>
    <property type="project" value="InterPro"/>
</dbReference>
<dbReference type="SUPFAM" id="SSF52317">
    <property type="entry name" value="Class I glutamine amidotransferase-like"/>
    <property type="match status" value="1"/>
</dbReference>
<dbReference type="Gene3D" id="3.40.50.880">
    <property type="match status" value="1"/>
</dbReference>
<accession>A0A2U1AGS9</accession>